<accession>A0ACC2XAR0</accession>
<evidence type="ECO:0000313" key="1">
    <source>
        <dbReference type="EMBL" id="KAJ9120449.1"/>
    </source>
</evidence>
<keyword evidence="2" id="KW-1185">Reference proteome</keyword>
<proteinExistence type="predicted"/>
<dbReference type="EMBL" id="JASBWV010000020">
    <property type="protein sequence ID" value="KAJ9120449.1"/>
    <property type="molecule type" value="Genomic_DNA"/>
</dbReference>
<dbReference type="Proteomes" id="UP001234202">
    <property type="component" value="Unassembled WGS sequence"/>
</dbReference>
<sequence length="942" mass="104039">MDRAFKRRTRGNNAKDQDLCVLDTESVRERSAVYPAFGGQAQAVRVLSYFTQAEEVASLLGIRLTSKAFGGQSTTPRKSSTTPSTPAKHFPFAGFPIHQKDKYFQLLLDQGRSFVVVEEEATGYSDQEVSEESAPRVSKEQKVRYVARRYTAGTLCNESWQVDGGDNRYLLGISVGGKDGLCAREDADVAIGLAYIDISTDRAVATRLIALDELEHELTRVSPVEIVLEQTMQEMMDSYASPEDGIGKAVTSLKALLKGSDIALSYVDPQQADDPISPLSALEASATRLVNTHLSACLMDNMPQLLAPHHREARTTMQIDASTLLGLEVRHSLRSNAHSNSRVPPTMWSSPVSRSGTLLSVIKRTLTSSGTRLLVNTLTQPSAHLPTIIHRHALVHAFVERSRLREDLRDFLRAQSARGRIGAGTGSHGEIVRIVQKFSAARRRSPTSPGRVAKHYGGPMAAMGNARDLMDLREKIQGIRWIVERIREEVERETTVGRETDRTDRLRTLVAQHVDLASLVELIDGAVQRGAIEAAEEAEEENSTGAGKTSGVWWLRPDYNADLQALLGEAQTLEIQRLAMEADLQVEFNTPLLELKTSPFTPGLFVYVPIKKGNAGLVEEDDRLIPLRTNKTAKTYIYGPWTALGIQIQAIHDKITIAQEKAFDELREQILTRQNELLINAGLLDEIDLTLGFAQAADELRWVRPEMQEEPVLEIVDGRHPTVEYSLMTSSSSPRPFIPNDLHIHSSAPVHIITGPNMGGKSTMLRQTAILSILAQSGSFVPADTARMGVMDAVFSRVGARDDLYRDMSTFMLEMHETAYILTHATHKSLVIMDEIGRGTTYKSGLAIAYATLDHILRYIGCRTLFATHYHEVCDMLSEEQGTAQLNQEVGGCAEFAVTAAGRRSRGVEFWYTDLDESVSQPSHTAPNEYGVNFLVLVCLPA</sequence>
<name>A0ACC2XAR0_9TREE</name>
<gene>
    <name evidence="1" type="ORF">QFC24_005121</name>
</gene>
<evidence type="ECO:0000313" key="2">
    <source>
        <dbReference type="Proteomes" id="UP001234202"/>
    </source>
</evidence>
<organism evidence="1 2">
    <name type="scientific">Naganishia onofrii</name>
    <dbReference type="NCBI Taxonomy" id="1851511"/>
    <lineage>
        <taxon>Eukaryota</taxon>
        <taxon>Fungi</taxon>
        <taxon>Dikarya</taxon>
        <taxon>Basidiomycota</taxon>
        <taxon>Agaricomycotina</taxon>
        <taxon>Tremellomycetes</taxon>
        <taxon>Filobasidiales</taxon>
        <taxon>Filobasidiaceae</taxon>
        <taxon>Naganishia</taxon>
    </lineage>
</organism>
<comment type="caution">
    <text evidence="1">The sequence shown here is derived from an EMBL/GenBank/DDBJ whole genome shotgun (WGS) entry which is preliminary data.</text>
</comment>
<protein>
    <submittedName>
        <fullName evidence="1">Uncharacterized protein</fullName>
    </submittedName>
</protein>
<reference evidence="1" key="1">
    <citation type="submission" date="2023-04" db="EMBL/GenBank/DDBJ databases">
        <title>Draft Genome sequencing of Naganishia species isolated from polar environments using Oxford Nanopore Technology.</title>
        <authorList>
            <person name="Leo P."/>
            <person name="Venkateswaran K."/>
        </authorList>
    </citation>
    <scope>NUCLEOTIDE SEQUENCE</scope>
    <source>
        <strain evidence="1">DBVPG 5303</strain>
    </source>
</reference>